<dbReference type="PANTHER" id="PTHR43780:SF2">
    <property type="entry name" value="1-AMINOCYCLOPROPANE-1-CARBOXYLATE DEAMINASE-RELATED"/>
    <property type="match status" value="1"/>
</dbReference>
<dbReference type="Gene3D" id="3.40.50.1100">
    <property type="match status" value="1"/>
</dbReference>
<reference evidence="5 6" key="1">
    <citation type="submission" date="2018-09" db="EMBL/GenBank/DDBJ databases">
        <title>Phylogeny of the Shewanellaceae, and recommendation for two new genera, Pseudoshewanella and Parashewanella.</title>
        <authorList>
            <person name="Wang G."/>
        </authorList>
    </citation>
    <scope>NUCLEOTIDE SEQUENCE [LARGE SCALE GENOMIC DNA]</scope>
    <source>
        <strain evidence="5 6">KCTC 22492</strain>
    </source>
</reference>
<keyword evidence="6" id="KW-1185">Reference proteome</keyword>
<evidence type="ECO:0000313" key="6">
    <source>
        <dbReference type="Proteomes" id="UP000273022"/>
    </source>
</evidence>
<gene>
    <name evidence="5" type="ORF">D5R81_02650</name>
</gene>
<dbReference type="InterPro" id="IPR036052">
    <property type="entry name" value="TrpB-like_PALP_sf"/>
</dbReference>
<dbReference type="Proteomes" id="UP000273022">
    <property type="component" value="Unassembled WGS sequence"/>
</dbReference>
<dbReference type="PANTHER" id="PTHR43780">
    <property type="entry name" value="1-AMINOCYCLOPROPANE-1-CARBOXYLATE DEAMINASE-RELATED"/>
    <property type="match status" value="1"/>
</dbReference>
<organism evidence="5 6">
    <name type="scientific">Parashewanella spongiae</name>
    <dbReference type="NCBI Taxonomy" id="342950"/>
    <lineage>
        <taxon>Bacteria</taxon>
        <taxon>Pseudomonadati</taxon>
        <taxon>Pseudomonadota</taxon>
        <taxon>Gammaproteobacteria</taxon>
        <taxon>Alteromonadales</taxon>
        <taxon>Shewanellaceae</taxon>
        <taxon>Parashewanella</taxon>
    </lineage>
</organism>
<evidence type="ECO:0000256" key="3">
    <source>
        <dbReference type="ARBA" id="ARBA00022898"/>
    </source>
</evidence>
<dbReference type="RefSeq" id="WP_121852106.1">
    <property type="nucleotide sequence ID" value="NZ_CP037952.1"/>
</dbReference>
<dbReference type="InterPro" id="IPR027278">
    <property type="entry name" value="ACCD_DCysDesulf"/>
</dbReference>
<comment type="cofactor">
    <cofactor evidence="1">
        <name>pyridoxal 5'-phosphate</name>
        <dbReference type="ChEBI" id="CHEBI:597326"/>
    </cofactor>
</comment>
<feature type="modified residue" description="N6-(pyridoxal phosphate)lysine" evidence="4">
    <location>
        <position position="34"/>
    </location>
</feature>
<keyword evidence="3 4" id="KW-0663">Pyridoxal phosphate</keyword>
<comment type="caution">
    <text evidence="5">The sequence shown here is derived from an EMBL/GenBank/DDBJ whole genome shotgun (WGS) entry which is preliminary data.</text>
</comment>
<dbReference type="EMBL" id="QYYH01000010">
    <property type="protein sequence ID" value="RJY19027.1"/>
    <property type="molecule type" value="Genomic_DNA"/>
</dbReference>
<dbReference type="AlphaFoldDB" id="A0A3A6U0L3"/>
<protein>
    <submittedName>
        <fullName evidence="5">1-aminocyclopropane-1-carboxylate deaminase/D-cysteine desulfhydrase</fullName>
    </submittedName>
</protein>
<sequence length="305" mass="34958">MKLTHSPVDEMQFSETKIFVKRDDLLHPEFSGNKARKFKYFLDSDLSGITKLIGYGSCQANSLYSLSCLAKLKEIQLDFYVDKIPEYLKENPAGNFSASLKNGANILEVDSEKVKQKGGKLEWLEFINHGYEDQILIPEGGRCEYAKHGIYELAQEIVEWRNNSNIGGLHVFLPSGTGTTALFLQQYFVDLGCDIQVYTCAVVGGESYLLQQFEQLTNDTRYFPKILSVGKKYHFGKLYLNFYSMWQKICEAGIEFELIYDPLGFITIEKHIEELSSCTLMYIHQGGLKGNETMLPRYCRKFDLR</sequence>
<proteinExistence type="inferred from homology"/>
<evidence type="ECO:0000256" key="4">
    <source>
        <dbReference type="PIRSR" id="PIRSR006278-2"/>
    </source>
</evidence>
<name>A0A3A6U0L3_9GAMM</name>
<evidence type="ECO:0000313" key="5">
    <source>
        <dbReference type="EMBL" id="RJY19027.1"/>
    </source>
</evidence>
<dbReference type="GO" id="GO:0019148">
    <property type="term" value="F:D-cysteine desulfhydrase activity"/>
    <property type="evidence" value="ECO:0007669"/>
    <property type="project" value="TreeGrafter"/>
</dbReference>
<evidence type="ECO:0000256" key="1">
    <source>
        <dbReference type="ARBA" id="ARBA00001933"/>
    </source>
</evidence>
<dbReference type="OrthoDB" id="9801249at2"/>
<comment type="similarity">
    <text evidence="2">Belongs to the ACC deaminase/D-cysteine desulfhydrase family.</text>
</comment>
<dbReference type="SUPFAM" id="SSF53686">
    <property type="entry name" value="Tryptophan synthase beta subunit-like PLP-dependent enzymes"/>
    <property type="match status" value="1"/>
</dbReference>
<evidence type="ECO:0000256" key="2">
    <source>
        <dbReference type="ARBA" id="ARBA00008639"/>
    </source>
</evidence>
<accession>A0A3A6U0L3</accession>